<comment type="subunit">
    <text evidence="11">Component of the oligosaccharyltransferase (OST) complex. OST exists in two different complex forms which contain common core subunits RPN1, RPN2, OST48, OST4, DAD1 and TMEM258, either STT3A or STT3B as catalytic subunits, and form-specific accessory subunits. STT3A complex assembly occurs through the formation of 3 subcomplexes. Subcomplex 1 contains RPN1 and TMEM258, subcomplex 2 contains the STT3A-specific subunits STT3A, DC2/OSTC, and KCP2 as well as the core subunit OST4, and subcomplex 3 contains RPN2, DAD1, and OST48. The STT3A complex can form stable complexes with the Sec61 complex or with both the Sec61 and TRAP complexes. Interacts with DDI2. Interacts with TMEM35A/NACHO.</text>
</comment>
<evidence type="ECO:0000256" key="3">
    <source>
        <dbReference type="ARBA" id="ARBA00004922"/>
    </source>
</evidence>
<protein>
    <recommendedName>
        <fullName evidence="5 12">Dolichyl-diphosphooligosaccharide--protein glycosyltransferase subunit 2</fullName>
    </recommendedName>
    <alternativeName>
        <fullName evidence="12">Ribophorin-2</fullName>
    </alternativeName>
</protein>
<dbReference type="InterPro" id="IPR056790">
    <property type="entry name" value="Ribophorin_II_C"/>
</dbReference>
<evidence type="ECO:0000256" key="2">
    <source>
        <dbReference type="ARBA" id="ARBA00004477"/>
    </source>
</evidence>
<sequence length="693" mass="75546">MATVWYFIILLAALVIAAPNSNSSPALPIGALDSQDVAHFLGVFGDFNKDSVKDAHYAYIGNSVFNRNTLDGLSCDHLKSHFDSSDAEMQYYALSAARGVKSCTPKVSQPHQLKNALKQEKLTVDQLYYLISSANIAQVSIDKAVVLKLLTAFAARETGPSGLSAILATAAIVKGAKAKELEPFSLVVPKLVEQADEADGTVLFFERGAYTTAFAVESIFNFAAALKEAPALTDQQVIKFGNFLYERRRAHQIRTAARVASAFKVLTMNPFVTPVVVYGATASERAGVSEIRVTSSRRLHLRLFDVLGARLDATMRVEAGALYSNDETASNASIGPSNLGEIKRDSSIDAFELDLDAKVGAIPRGRYALEITATPTQKNASKALLAGVVKSRIPLRVVSPLKVENAHIKVSDSTKSLVDSPLVFPGSRYSEVLQLHHGSRLRLTFLLEDVVAGSTTTSPPPPPQQVFIQLTHSTTHQAVTYIAKRSTVDGTYAFTLSLDAAVEDFDRVSGVYTMEVLIGDSLVESPIVWHVADVDLHFPSNEDYLLSSSQPASEDVARLTVASTSGRKRAVHPLIGDLPSTAKPLLEHTFRTPEPRPSDLVAFTFTALCCVPLLILIVAWLLMGANLSNFPHTLSAPLFHLGLGGIFGLYLLYWFKLDMFTTLRYLFFLGIFTFVTGNRLLRHLVTERRKSQN</sequence>
<evidence type="ECO:0000259" key="14">
    <source>
        <dbReference type="Pfam" id="PF23860"/>
    </source>
</evidence>
<evidence type="ECO:0000256" key="4">
    <source>
        <dbReference type="ARBA" id="ARBA00009038"/>
    </source>
</evidence>
<dbReference type="EMBL" id="LN902849">
    <property type="protein sequence ID" value="CDS36545.1"/>
    <property type="molecule type" value="Genomic_DNA"/>
</dbReference>
<evidence type="ECO:0000313" key="16">
    <source>
        <dbReference type="EMBL" id="CDS36545.1"/>
    </source>
</evidence>
<dbReference type="STRING" id="6211.A0A068Y2B5"/>
<dbReference type="Proteomes" id="UP000017246">
    <property type="component" value="Unassembled WGS sequence"/>
</dbReference>
<dbReference type="GO" id="GO:0008250">
    <property type="term" value="C:oligosaccharyltransferase complex"/>
    <property type="evidence" value="ECO:0007669"/>
    <property type="project" value="UniProtKB-UniRule"/>
</dbReference>
<evidence type="ECO:0000256" key="10">
    <source>
        <dbReference type="ARBA" id="ARBA00023136"/>
    </source>
</evidence>
<reference evidence="16" key="1">
    <citation type="journal article" date="2013" name="Nature">
        <title>The genomes of four tapeworm species reveal adaptations to parasitism.</title>
        <authorList>
            <person name="Tsai I.J."/>
            <person name="Zarowiecki M."/>
            <person name="Holroyd N."/>
            <person name="Garciarrubio A."/>
            <person name="Sanchez-Flores A."/>
            <person name="Brooks K.L."/>
            <person name="Tracey A."/>
            <person name="Bobes R.J."/>
            <person name="Fragoso G."/>
            <person name="Sciutto E."/>
            <person name="Aslett M."/>
            <person name="Beasley H."/>
            <person name="Bennett H.M."/>
            <person name="Cai J."/>
            <person name="Camicia F."/>
            <person name="Clark R."/>
            <person name="Cucher M."/>
            <person name="De Silva N."/>
            <person name="Day T.A."/>
            <person name="Deplazes P."/>
            <person name="Estrada K."/>
            <person name="Fernandez C."/>
            <person name="Holland P.W."/>
            <person name="Hou J."/>
            <person name="Hu S."/>
            <person name="Huckvale T."/>
            <person name="Hung S.S."/>
            <person name="Kamenetzky L."/>
            <person name="Keane J.A."/>
            <person name="Kiss F."/>
            <person name="Koziol U."/>
            <person name="Lambert O."/>
            <person name="Liu K."/>
            <person name="Luo X."/>
            <person name="Luo Y."/>
            <person name="Macchiaroli N."/>
            <person name="Nichol S."/>
            <person name="Paps J."/>
            <person name="Parkinson J."/>
            <person name="Pouchkina-Stantcheva N."/>
            <person name="Riddiford N."/>
            <person name="Rosenzvit M."/>
            <person name="Salinas G."/>
            <person name="Wasmuth J.D."/>
            <person name="Zamanian M."/>
            <person name="Zheng Y."/>
            <person name="Cai X."/>
            <person name="Soberon X."/>
            <person name="Olson P.D."/>
            <person name="Laclette J.P."/>
            <person name="Brehm K."/>
            <person name="Berriman M."/>
            <person name="Garciarrubio A."/>
            <person name="Bobes R.J."/>
            <person name="Fragoso G."/>
            <person name="Sanchez-Flores A."/>
            <person name="Estrada K."/>
            <person name="Cevallos M.A."/>
            <person name="Morett E."/>
            <person name="Gonzalez V."/>
            <person name="Portillo T."/>
            <person name="Ochoa-Leyva A."/>
            <person name="Jose M.V."/>
            <person name="Sciutto E."/>
            <person name="Landa A."/>
            <person name="Jimenez L."/>
            <person name="Valdes V."/>
            <person name="Carrero J.C."/>
            <person name="Larralde C."/>
            <person name="Morales-Montor J."/>
            <person name="Limon-Lason J."/>
            <person name="Soberon X."/>
            <person name="Laclette J.P."/>
        </authorList>
    </citation>
    <scope>NUCLEOTIDE SEQUENCE [LARGE SCALE GENOMIC DNA]</scope>
</reference>
<comment type="function">
    <text evidence="1 12">Subunit of the oligosaccharyl transferase (OST) complex that catalyzes the initial transfer of a defined glycan (Glc(3)Man(9)GlcNAc(2) in eukaryotes) from the lipid carrier dolichol-pyrophosphate to an asparagine residue within an Asn-X-Ser/Thr consensus motif in nascent polypeptide chains, the first step in protein N-glycosylation. N-glycosylation occurs cotranslationally and the complex associates with the Sec61 complex at the channel-forming translocon complex that mediates protein translocation across the endoplasmic reticulum (ER). All subunits are required for a maximal enzyme activity.</text>
</comment>
<feature type="transmembrane region" description="Helical" evidence="12">
    <location>
        <begin position="634"/>
        <end position="653"/>
    </location>
</feature>
<dbReference type="InterPro" id="IPR055374">
    <property type="entry name" value="Ribophorin_II_3rd"/>
</dbReference>
<evidence type="ECO:0000256" key="9">
    <source>
        <dbReference type="ARBA" id="ARBA00022989"/>
    </source>
</evidence>
<dbReference type="PANTHER" id="PTHR12640:SF0">
    <property type="entry name" value="DOLICHYL-DIPHOSPHOOLIGOSACCHARIDE--PROTEIN GLYCOSYLTRANSFERASE SUBUNIT 2"/>
    <property type="match status" value="1"/>
</dbReference>
<feature type="signal peptide" evidence="12">
    <location>
        <begin position="1"/>
        <end position="17"/>
    </location>
</feature>
<dbReference type="InterPro" id="IPR055373">
    <property type="entry name" value="Ribophorin_II_N"/>
</dbReference>
<evidence type="ECO:0000259" key="13">
    <source>
        <dbReference type="Pfam" id="PF05817"/>
    </source>
</evidence>
<reference evidence="16" key="2">
    <citation type="submission" date="2015-11" db="EMBL/GenBank/DDBJ databases">
        <authorList>
            <person name="Zhang Y."/>
            <person name="Guo Z."/>
        </authorList>
    </citation>
    <scope>NUCLEOTIDE SEQUENCE</scope>
</reference>
<keyword evidence="9 12" id="KW-1133">Transmembrane helix</keyword>
<evidence type="ECO:0000259" key="15">
    <source>
        <dbReference type="Pfam" id="PF25147"/>
    </source>
</evidence>
<feature type="chain" id="PRO_5019620851" description="Dolichyl-diphosphooligosaccharide--protein glycosyltransferase subunit 2" evidence="12">
    <location>
        <begin position="18"/>
        <end position="693"/>
    </location>
</feature>
<dbReference type="InterPro" id="IPR008814">
    <property type="entry name" value="Swp1"/>
</dbReference>
<evidence type="ECO:0000256" key="1">
    <source>
        <dbReference type="ARBA" id="ARBA00002791"/>
    </source>
</evidence>
<evidence type="ECO:0000256" key="8">
    <source>
        <dbReference type="ARBA" id="ARBA00022824"/>
    </source>
</evidence>
<evidence type="ECO:0000256" key="5">
    <source>
        <dbReference type="ARBA" id="ARBA00017612"/>
    </source>
</evidence>
<evidence type="ECO:0000256" key="6">
    <source>
        <dbReference type="ARBA" id="ARBA00022692"/>
    </source>
</evidence>
<evidence type="ECO:0000256" key="7">
    <source>
        <dbReference type="ARBA" id="ARBA00022729"/>
    </source>
</evidence>
<comment type="subcellular location">
    <subcellularLocation>
        <location evidence="2 12">Endoplasmic reticulum membrane</location>
        <topology evidence="2 12">Multi-pass membrane protein</topology>
    </subcellularLocation>
</comment>
<keyword evidence="7 12" id="KW-0732">Signal</keyword>
<dbReference type="UniPathway" id="UPA00378"/>
<comment type="pathway">
    <text evidence="3 12">Protein modification; protein glycosylation.</text>
</comment>
<proteinExistence type="inferred from homology"/>
<name>A0A068Y2B5_ECHMU</name>
<keyword evidence="8 12" id="KW-0256">Endoplasmic reticulum</keyword>
<feature type="transmembrane region" description="Helical" evidence="12">
    <location>
        <begin position="600"/>
        <end position="622"/>
    </location>
</feature>
<dbReference type="eggNOG" id="KOG2447">
    <property type="taxonomic scope" value="Eukaryota"/>
</dbReference>
<dbReference type="AlphaFoldDB" id="A0A068Y2B5"/>
<accession>A0A068Y2B5</accession>
<dbReference type="OMA" id="YERRRAH"/>
<comment type="similarity">
    <text evidence="4 12">Belongs to the SWP1 family.</text>
</comment>
<feature type="domain" description="Ribophorin II N-terminal" evidence="13">
    <location>
        <begin position="32"/>
        <end position="267"/>
    </location>
</feature>
<feature type="transmembrane region" description="Helical" evidence="12">
    <location>
        <begin position="665"/>
        <end position="681"/>
    </location>
</feature>
<dbReference type="OrthoDB" id="432292at2759"/>
<keyword evidence="10 12" id="KW-0472">Membrane</keyword>
<dbReference type="Pfam" id="PF23860">
    <property type="entry name" value="Ribophorin_II_3rd"/>
    <property type="match status" value="1"/>
</dbReference>
<dbReference type="Pfam" id="PF05817">
    <property type="entry name" value="Ribophorin_II"/>
    <property type="match status" value="1"/>
</dbReference>
<keyword evidence="17" id="KW-1185">Reference proteome</keyword>
<organism evidence="16 17">
    <name type="scientific">Echinococcus multilocularis</name>
    <name type="common">Fox tapeworm</name>
    <dbReference type="NCBI Taxonomy" id="6211"/>
    <lineage>
        <taxon>Eukaryota</taxon>
        <taxon>Metazoa</taxon>
        <taxon>Spiralia</taxon>
        <taxon>Lophotrochozoa</taxon>
        <taxon>Platyhelminthes</taxon>
        <taxon>Cestoda</taxon>
        <taxon>Eucestoda</taxon>
        <taxon>Cyclophyllidea</taxon>
        <taxon>Taeniidae</taxon>
        <taxon>Echinococcus</taxon>
    </lineage>
</organism>
<feature type="domain" description="Ribophorin II C-terminal" evidence="15">
    <location>
        <begin position="590"/>
        <end position="688"/>
    </location>
</feature>
<gene>
    <name evidence="16" type="ORF">EmuJ_000365000</name>
</gene>
<keyword evidence="6 12" id="KW-0812">Transmembrane</keyword>
<evidence type="ECO:0000256" key="11">
    <source>
        <dbReference type="ARBA" id="ARBA00046750"/>
    </source>
</evidence>
<dbReference type="GO" id="GO:0006487">
    <property type="term" value="P:protein N-linked glycosylation"/>
    <property type="evidence" value="ECO:0007669"/>
    <property type="project" value="UniProtKB-UniRule"/>
</dbReference>
<feature type="domain" description="Ribophorin II third" evidence="14">
    <location>
        <begin position="405"/>
        <end position="536"/>
    </location>
</feature>
<evidence type="ECO:0000256" key="12">
    <source>
        <dbReference type="RuleBase" id="RU366029"/>
    </source>
</evidence>
<dbReference type="PANTHER" id="PTHR12640">
    <property type="entry name" value="RIBOPHORIN II"/>
    <property type="match status" value="1"/>
</dbReference>
<evidence type="ECO:0000313" key="17">
    <source>
        <dbReference type="Proteomes" id="UP000017246"/>
    </source>
</evidence>
<dbReference type="Pfam" id="PF25147">
    <property type="entry name" value="Ribophorin_II_C"/>
    <property type="match status" value="1"/>
</dbReference>